<comment type="caution">
    <text evidence="1">The sequence shown here is derived from an EMBL/GenBank/DDBJ whole genome shotgun (WGS) entry which is preliminary data.</text>
</comment>
<organism evidence="1 2">
    <name type="scientific">Mucuna pruriens</name>
    <name type="common">Velvet bean</name>
    <name type="synonym">Dolichos pruriens</name>
    <dbReference type="NCBI Taxonomy" id="157652"/>
    <lineage>
        <taxon>Eukaryota</taxon>
        <taxon>Viridiplantae</taxon>
        <taxon>Streptophyta</taxon>
        <taxon>Embryophyta</taxon>
        <taxon>Tracheophyta</taxon>
        <taxon>Spermatophyta</taxon>
        <taxon>Magnoliopsida</taxon>
        <taxon>eudicotyledons</taxon>
        <taxon>Gunneridae</taxon>
        <taxon>Pentapetalae</taxon>
        <taxon>rosids</taxon>
        <taxon>fabids</taxon>
        <taxon>Fabales</taxon>
        <taxon>Fabaceae</taxon>
        <taxon>Papilionoideae</taxon>
        <taxon>50 kb inversion clade</taxon>
        <taxon>NPAAA clade</taxon>
        <taxon>indigoferoid/millettioid clade</taxon>
        <taxon>Phaseoleae</taxon>
        <taxon>Mucuna</taxon>
    </lineage>
</organism>
<evidence type="ECO:0000313" key="1">
    <source>
        <dbReference type="EMBL" id="RDX72107.1"/>
    </source>
</evidence>
<keyword evidence="2" id="KW-1185">Reference proteome</keyword>
<sequence>MDIRVPLHKRTFLPVSVLGYEWLSGEVEAYPCRFSVEGVVTKLAKELSLTPTKYTNLFSMEPCVAKERVFMRAWEEEPDYIYMYETVLRDLGITLPFNTFEVDVLRRLNVAPNQLHPNEMSSNASFSSGASLLVHGTYYCQVLVPLRCTVSLTSMLKACLFNAYSTSYKGSKGGFCKIRVKEGDPWGVFALDD</sequence>
<gene>
    <name evidence="1" type="ORF">CR513_48453</name>
</gene>
<dbReference type="AlphaFoldDB" id="A0A371F1D4"/>
<dbReference type="Proteomes" id="UP000257109">
    <property type="component" value="Unassembled WGS sequence"/>
</dbReference>
<dbReference type="EMBL" id="QJKJ01011065">
    <property type="protein sequence ID" value="RDX72107.1"/>
    <property type="molecule type" value="Genomic_DNA"/>
</dbReference>
<reference evidence="1" key="1">
    <citation type="submission" date="2018-05" db="EMBL/GenBank/DDBJ databases">
        <title>Draft genome of Mucuna pruriens seed.</title>
        <authorList>
            <person name="Nnadi N.E."/>
            <person name="Vos R."/>
            <person name="Hasami M.H."/>
            <person name="Devisetty U.K."/>
            <person name="Aguiy J.C."/>
        </authorList>
    </citation>
    <scope>NUCLEOTIDE SEQUENCE [LARGE SCALE GENOMIC DNA]</scope>
    <source>
        <strain evidence="1">JCA_2017</strain>
    </source>
</reference>
<accession>A0A371F1D4</accession>
<name>A0A371F1D4_MUCPR</name>
<evidence type="ECO:0000313" key="2">
    <source>
        <dbReference type="Proteomes" id="UP000257109"/>
    </source>
</evidence>
<feature type="non-terminal residue" evidence="1">
    <location>
        <position position="1"/>
    </location>
</feature>
<proteinExistence type="predicted"/>
<dbReference type="OrthoDB" id="1750920at2759"/>
<protein>
    <submittedName>
        <fullName evidence="1">Uncharacterized protein</fullName>
    </submittedName>
</protein>